<dbReference type="GeneID" id="55612900"/>
<sequence length="47" mass="5130">MAGKLPGHKWKVEGSDKNKSAFIYKCNRCGCVTLSGEPLPAPYDKTC</sequence>
<proteinExistence type="predicted"/>
<evidence type="ECO:0000313" key="1">
    <source>
        <dbReference type="EMBL" id="AZU97255.1"/>
    </source>
</evidence>
<reference evidence="1 2" key="1">
    <citation type="submission" date="2018-10" db="EMBL/GenBank/DDBJ databases">
        <authorList>
            <person name="Soria N.A."/>
            <person name="Batley M.G."/>
            <person name="Hanafy A."/>
            <person name="Singh N."/>
            <person name="Shaffer C.D."/>
            <person name="Weston-Hafer K.A."/>
            <person name="Russell D.A."/>
            <person name="Pope W.H."/>
            <person name="Jacobs-Sera D."/>
            <person name="Hendrix R.W."/>
            <person name="Hatfull G.F."/>
        </authorList>
    </citation>
    <scope>NUCLEOTIDE SEQUENCE [LARGE SCALE GENOMIC DNA]</scope>
</reference>
<evidence type="ECO:0000313" key="2">
    <source>
        <dbReference type="Proteomes" id="UP000284334"/>
    </source>
</evidence>
<dbReference type="Proteomes" id="UP000284334">
    <property type="component" value="Segment"/>
</dbReference>
<keyword evidence="2" id="KW-1185">Reference proteome</keyword>
<dbReference type="RefSeq" id="YP_009842640.1">
    <property type="nucleotide sequence ID" value="NC_048742.1"/>
</dbReference>
<dbReference type="KEGG" id="vg:55612900"/>
<name>A0A3Q9R501_9CAUD</name>
<dbReference type="EMBL" id="MK061412">
    <property type="protein sequence ID" value="AZU97255.1"/>
    <property type="molecule type" value="Genomic_DNA"/>
</dbReference>
<organism evidence="1 2">
    <name type="scientific">Streptomyces phage Gilson</name>
    <dbReference type="NCBI Taxonomy" id="2488789"/>
    <lineage>
        <taxon>Viruses</taxon>
        <taxon>Duplodnaviria</taxon>
        <taxon>Heunggongvirae</taxon>
        <taxon>Uroviricota</taxon>
        <taxon>Caudoviricetes</taxon>
        <taxon>Stanwilliamsviridae</taxon>
        <taxon>Loccivirinae</taxon>
        <taxon>Gilsonvirus</taxon>
        <taxon>Gilsonvirus gilson</taxon>
    </lineage>
</organism>
<protein>
    <submittedName>
        <fullName evidence="1">Uncharacterized protein</fullName>
    </submittedName>
</protein>
<accession>A0A3Q9R501</accession>
<gene>
    <name evidence="1" type="primary">210</name>
    <name evidence="1" type="ORF">SEA_GILSON_210</name>
</gene>